<proteinExistence type="predicted"/>
<comment type="caution">
    <text evidence="1">The sequence shown here is derived from an EMBL/GenBank/DDBJ whole genome shotgun (WGS) entry which is preliminary data.</text>
</comment>
<evidence type="ECO:0000313" key="2">
    <source>
        <dbReference type="Proteomes" id="UP000316331"/>
    </source>
</evidence>
<dbReference type="AlphaFoldDB" id="A0A543EXY0"/>
<evidence type="ECO:0000313" key="1">
    <source>
        <dbReference type="EMBL" id="TQM26447.1"/>
    </source>
</evidence>
<name>A0A543EXY0_9NOCA</name>
<dbReference type="EMBL" id="VFPG01000002">
    <property type="protein sequence ID" value="TQM26447.1"/>
    <property type="molecule type" value="Genomic_DNA"/>
</dbReference>
<dbReference type="Proteomes" id="UP000316331">
    <property type="component" value="Unassembled WGS sequence"/>
</dbReference>
<keyword evidence="2" id="KW-1185">Reference proteome</keyword>
<organism evidence="1 2">
    <name type="scientific">Nocardia bhagyanarayanae</name>
    <dbReference type="NCBI Taxonomy" id="1215925"/>
    <lineage>
        <taxon>Bacteria</taxon>
        <taxon>Bacillati</taxon>
        <taxon>Actinomycetota</taxon>
        <taxon>Actinomycetes</taxon>
        <taxon>Mycobacteriales</taxon>
        <taxon>Nocardiaceae</taxon>
        <taxon>Nocardia</taxon>
    </lineage>
</organism>
<accession>A0A543EXY0</accession>
<sequence>MDKATAEARNLISLKTAAALVDVGAKTTWNWIAAGVLRERACCGSSAMSCCR</sequence>
<reference evidence="1 2" key="1">
    <citation type="submission" date="2019-06" db="EMBL/GenBank/DDBJ databases">
        <title>Sequencing the genomes of 1000 actinobacteria strains.</title>
        <authorList>
            <person name="Klenk H.-P."/>
        </authorList>
    </citation>
    <scope>NUCLEOTIDE SEQUENCE [LARGE SCALE GENOMIC DNA]</scope>
    <source>
        <strain evidence="1 2">DSM 103495</strain>
    </source>
</reference>
<gene>
    <name evidence="1" type="ORF">FB390_6641</name>
</gene>
<protein>
    <submittedName>
        <fullName evidence="1">Uncharacterized protein</fullName>
    </submittedName>
</protein>